<keyword evidence="2" id="KW-1185">Reference proteome</keyword>
<dbReference type="OrthoDB" id="6776127at2759"/>
<protein>
    <submittedName>
        <fullName evidence="1">Uncharacterized protein</fullName>
    </submittedName>
</protein>
<dbReference type="STRING" id="407821.A0A087TNS6"/>
<feature type="non-terminal residue" evidence="1">
    <location>
        <position position="124"/>
    </location>
</feature>
<evidence type="ECO:0000313" key="1">
    <source>
        <dbReference type="EMBL" id="KFM66765.1"/>
    </source>
</evidence>
<dbReference type="Proteomes" id="UP000054359">
    <property type="component" value="Unassembled WGS sequence"/>
</dbReference>
<organism evidence="1 2">
    <name type="scientific">Stegodyphus mimosarum</name>
    <name type="common">African social velvet spider</name>
    <dbReference type="NCBI Taxonomy" id="407821"/>
    <lineage>
        <taxon>Eukaryota</taxon>
        <taxon>Metazoa</taxon>
        <taxon>Ecdysozoa</taxon>
        <taxon>Arthropoda</taxon>
        <taxon>Chelicerata</taxon>
        <taxon>Arachnida</taxon>
        <taxon>Araneae</taxon>
        <taxon>Araneomorphae</taxon>
        <taxon>Entelegynae</taxon>
        <taxon>Eresoidea</taxon>
        <taxon>Eresidae</taxon>
        <taxon>Stegodyphus</taxon>
    </lineage>
</organism>
<sequence>MHVAFKKYPAVQTEERYYRRVFKKDFPELSFKRPRTDTCHICDKFNAQVKAAPGVAKLSLIGDRELHQRKADRALRLLSVSFLNSQYSSSAVTAVAIDMQQMLFTPTLTHSNMFYSRQLSNYNL</sequence>
<dbReference type="EMBL" id="KK116091">
    <property type="protein sequence ID" value="KFM66765.1"/>
    <property type="molecule type" value="Genomic_DNA"/>
</dbReference>
<evidence type="ECO:0000313" key="2">
    <source>
        <dbReference type="Proteomes" id="UP000054359"/>
    </source>
</evidence>
<accession>A0A087TNS6</accession>
<gene>
    <name evidence="1" type="ORF">X975_17506</name>
</gene>
<name>A0A087TNS6_STEMI</name>
<reference evidence="1 2" key="1">
    <citation type="submission" date="2013-11" db="EMBL/GenBank/DDBJ databases">
        <title>Genome sequencing of Stegodyphus mimosarum.</title>
        <authorList>
            <person name="Bechsgaard J."/>
        </authorList>
    </citation>
    <scope>NUCLEOTIDE SEQUENCE [LARGE SCALE GENOMIC DNA]</scope>
</reference>
<dbReference type="AlphaFoldDB" id="A0A087TNS6"/>
<proteinExistence type="predicted"/>